<dbReference type="GO" id="GO:0016491">
    <property type="term" value="F:oxidoreductase activity"/>
    <property type="evidence" value="ECO:0007669"/>
    <property type="project" value="UniProtKB-KW"/>
</dbReference>
<dbReference type="Proteomes" id="UP000189933">
    <property type="component" value="Unassembled WGS sequence"/>
</dbReference>
<dbReference type="GO" id="GO:0005507">
    <property type="term" value="F:copper ion binding"/>
    <property type="evidence" value="ECO:0007669"/>
    <property type="project" value="InterPro"/>
</dbReference>
<reference evidence="8" key="1">
    <citation type="submission" date="2017-02" db="EMBL/GenBank/DDBJ databases">
        <authorList>
            <person name="Varghese N."/>
            <person name="Submissions S."/>
        </authorList>
    </citation>
    <scope>NUCLEOTIDE SEQUENCE [LARGE SCALE GENOMIC DNA]</scope>
    <source>
        <strain evidence="8">DSM 16521</strain>
    </source>
</reference>
<proteinExistence type="inferred from homology"/>
<dbReference type="Gene3D" id="2.60.40.420">
    <property type="entry name" value="Cupredoxins - blue copper proteins"/>
    <property type="match status" value="3"/>
</dbReference>
<protein>
    <submittedName>
        <fullName evidence="7">Bilirubin oxidase</fullName>
    </submittedName>
</protein>
<evidence type="ECO:0000256" key="3">
    <source>
        <dbReference type="ARBA" id="ARBA00023002"/>
    </source>
</evidence>
<dbReference type="EMBL" id="FUXM01000011">
    <property type="protein sequence ID" value="SJZ90532.1"/>
    <property type="molecule type" value="Genomic_DNA"/>
</dbReference>
<dbReference type="InterPro" id="IPR008972">
    <property type="entry name" value="Cupredoxin"/>
</dbReference>
<dbReference type="PROSITE" id="PS00080">
    <property type="entry name" value="MULTICOPPER_OXIDASE2"/>
    <property type="match status" value="1"/>
</dbReference>
<feature type="domain" description="Plastocyanin-like" evidence="5">
    <location>
        <begin position="402"/>
        <end position="529"/>
    </location>
</feature>
<dbReference type="Pfam" id="PF07732">
    <property type="entry name" value="Cu-oxidase_3"/>
    <property type="match status" value="1"/>
</dbReference>
<dbReference type="SUPFAM" id="SSF49503">
    <property type="entry name" value="Cupredoxins"/>
    <property type="match status" value="3"/>
</dbReference>
<dbReference type="PANTHER" id="PTHR48267">
    <property type="entry name" value="CUPREDOXIN SUPERFAMILY PROTEIN"/>
    <property type="match status" value="1"/>
</dbReference>
<keyword evidence="4" id="KW-1133">Transmembrane helix</keyword>
<feature type="domain" description="Plastocyanin-like" evidence="6">
    <location>
        <begin position="95"/>
        <end position="190"/>
    </location>
</feature>
<dbReference type="InterPro" id="IPR011706">
    <property type="entry name" value="Cu-oxidase_C"/>
</dbReference>
<evidence type="ECO:0000259" key="5">
    <source>
        <dbReference type="Pfam" id="PF07731"/>
    </source>
</evidence>
<organism evidence="7 8">
    <name type="scientific">Carboxydocella sporoproducens DSM 16521</name>
    <dbReference type="NCBI Taxonomy" id="1121270"/>
    <lineage>
        <taxon>Bacteria</taxon>
        <taxon>Bacillati</taxon>
        <taxon>Bacillota</taxon>
        <taxon>Clostridia</taxon>
        <taxon>Eubacteriales</taxon>
        <taxon>Clostridiales Family XVI. Incertae Sedis</taxon>
        <taxon>Carboxydocella</taxon>
    </lineage>
</organism>
<name>A0A1T4PGA4_9FIRM</name>
<dbReference type="PANTHER" id="PTHR48267:SF1">
    <property type="entry name" value="BILIRUBIN OXIDASE"/>
    <property type="match status" value="1"/>
</dbReference>
<dbReference type="InterPro" id="IPR045087">
    <property type="entry name" value="Cu-oxidase_fam"/>
</dbReference>
<dbReference type="OrthoDB" id="9757546at2"/>
<keyword evidence="3" id="KW-0560">Oxidoreductase</keyword>
<evidence type="ECO:0000313" key="8">
    <source>
        <dbReference type="Proteomes" id="UP000189933"/>
    </source>
</evidence>
<evidence type="ECO:0000256" key="1">
    <source>
        <dbReference type="ARBA" id="ARBA00010609"/>
    </source>
</evidence>
<comment type="similarity">
    <text evidence="1">Belongs to the multicopper oxidase family.</text>
</comment>
<dbReference type="CDD" id="cd13888">
    <property type="entry name" value="CuRO_3_McoP_like"/>
    <property type="match status" value="1"/>
</dbReference>
<evidence type="ECO:0000256" key="2">
    <source>
        <dbReference type="ARBA" id="ARBA00022723"/>
    </source>
</evidence>
<dbReference type="Pfam" id="PF07731">
    <property type="entry name" value="Cu-oxidase_2"/>
    <property type="match status" value="1"/>
</dbReference>
<accession>A0A1T4PGA4</accession>
<keyword evidence="8" id="KW-1185">Reference proteome</keyword>
<feature type="transmembrane region" description="Helical" evidence="4">
    <location>
        <begin position="12"/>
        <end position="29"/>
    </location>
</feature>
<evidence type="ECO:0000313" key="7">
    <source>
        <dbReference type="EMBL" id="SJZ90532.1"/>
    </source>
</evidence>
<sequence length="530" mass="60752">MHRINRRDFLRYSGFAGFSLLTGGIGAILEGCTIHSTKTPKSFVTPLIVPDTAGPLALYKPDSENFKIEAGTAKLKIVNEKESLLNVYKIKHQEKTLINPTILVQKGQELRVTLENGLSEDTIIHWHGLMVEDKMDGHPAYAIKPGERYEYKFKVKNRGGTYWYHPHPENLTAKQAYKGLAGILLVEDDEELQLRQSLELELGKNDIPLVIQDKRFDQAGNILYNPDDMEKIMGFHGNKVLVNLTLNPLLKVAKKFYRFRILNGSNARIYCLSLHSEQRRDFIPIYLIGTDGGLLDKPYKINKFFISPGERADILVDFTSFNTGEELFFKSLAFDPMDNEDAENMDNMGMQHDSLKAGEEINILKIVIHRETEKTFKIPQNLSSLKPINIKDSLTRKFRLSFTGKQWQINGQTFNISQFPVIVKKHSKEIWEIANDKKSMPHPMHLHGFMFQVLQRLNSPKQVQDLAIDQSGRTAMDLGWKDTVLIWPGETVRIAIDFTHDFTGDQVYLFHCHNLEHEDLGMMLNLKVKE</sequence>
<evidence type="ECO:0000256" key="4">
    <source>
        <dbReference type="SAM" id="Phobius"/>
    </source>
</evidence>
<dbReference type="AlphaFoldDB" id="A0A1T4PGA4"/>
<keyword evidence="4" id="KW-0472">Membrane</keyword>
<keyword evidence="2" id="KW-0479">Metal-binding</keyword>
<dbReference type="InterPro" id="IPR002355">
    <property type="entry name" value="Cu_oxidase_Cu_BS"/>
</dbReference>
<gene>
    <name evidence="7" type="ORF">SAMN02745885_01267</name>
</gene>
<dbReference type="InterPro" id="IPR011707">
    <property type="entry name" value="Cu-oxidase-like_N"/>
</dbReference>
<keyword evidence="4" id="KW-0812">Transmembrane</keyword>
<evidence type="ECO:0000259" key="6">
    <source>
        <dbReference type="Pfam" id="PF07732"/>
    </source>
</evidence>
<dbReference type="RefSeq" id="WP_159071949.1">
    <property type="nucleotide sequence ID" value="NZ_FUXM01000011.1"/>
</dbReference>